<proteinExistence type="predicted"/>
<comment type="caution">
    <text evidence="1">The sequence shown here is derived from an EMBL/GenBank/DDBJ whole genome shotgun (WGS) entry which is preliminary data.</text>
</comment>
<keyword evidence="2" id="KW-1185">Reference proteome</keyword>
<evidence type="ECO:0000313" key="1">
    <source>
        <dbReference type="EMBL" id="KAB8299150.1"/>
    </source>
</evidence>
<dbReference type="AlphaFoldDB" id="A0A5N6K8R5"/>
<protein>
    <submittedName>
        <fullName evidence="1">Uncharacterized protein</fullName>
    </submittedName>
</protein>
<reference evidence="1 2" key="1">
    <citation type="submission" date="2019-06" db="EMBL/GenBank/DDBJ databases">
        <title>Genome Sequence of the Brown Rot Fungal Pathogen Monilinia laxa.</title>
        <authorList>
            <person name="De Miccolis Angelini R.M."/>
            <person name="Landi L."/>
            <person name="Abate D."/>
            <person name="Pollastro S."/>
            <person name="Romanazzi G."/>
            <person name="Faretra F."/>
        </authorList>
    </citation>
    <scope>NUCLEOTIDE SEQUENCE [LARGE SCALE GENOMIC DNA]</scope>
    <source>
        <strain evidence="1 2">Mlax316</strain>
    </source>
</reference>
<name>A0A5N6K8R5_MONLA</name>
<accession>A0A5N6K8R5</accession>
<evidence type="ECO:0000313" key="2">
    <source>
        <dbReference type="Proteomes" id="UP000326757"/>
    </source>
</evidence>
<gene>
    <name evidence="1" type="ORF">EYC80_001254</name>
</gene>
<sequence>MVFYIRFFFGGWGAQSELWSYTEKGSFAKKVFCSSNFQDGRSFDKRKISISHYLLGMECRNTVPVAKQLGRINS</sequence>
<dbReference type="Proteomes" id="UP000326757">
    <property type="component" value="Unassembled WGS sequence"/>
</dbReference>
<dbReference type="EMBL" id="VIGI01000006">
    <property type="protein sequence ID" value="KAB8299150.1"/>
    <property type="molecule type" value="Genomic_DNA"/>
</dbReference>
<organism evidence="1 2">
    <name type="scientific">Monilinia laxa</name>
    <name type="common">Brown rot fungus</name>
    <name type="synonym">Sclerotinia laxa</name>
    <dbReference type="NCBI Taxonomy" id="61186"/>
    <lineage>
        <taxon>Eukaryota</taxon>
        <taxon>Fungi</taxon>
        <taxon>Dikarya</taxon>
        <taxon>Ascomycota</taxon>
        <taxon>Pezizomycotina</taxon>
        <taxon>Leotiomycetes</taxon>
        <taxon>Helotiales</taxon>
        <taxon>Sclerotiniaceae</taxon>
        <taxon>Monilinia</taxon>
    </lineage>
</organism>